<reference evidence="2" key="1">
    <citation type="journal article" date="2024" name="Front. Bioeng. Biotechnol.">
        <title>Genome-scale model development and genomic sequencing of the oleaginous clade Lipomyces.</title>
        <authorList>
            <person name="Czajka J.J."/>
            <person name="Han Y."/>
            <person name="Kim J."/>
            <person name="Mondo S.J."/>
            <person name="Hofstad B.A."/>
            <person name="Robles A."/>
            <person name="Haridas S."/>
            <person name="Riley R."/>
            <person name="LaButti K."/>
            <person name="Pangilinan J."/>
            <person name="Andreopoulos W."/>
            <person name="Lipzen A."/>
            <person name="Yan J."/>
            <person name="Wang M."/>
            <person name="Ng V."/>
            <person name="Grigoriev I.V."/>
            <person name="Spatafora J.W."/>
            <person name="Magnuson J.K."/>
            <person name="Baker S.E."/>
            <person name="Pomraning K.R."/>
        </authorList>
    </citation>
    <scope>NUCLEOTIDE SEQUENCE [LARGE SCALE GENOMIC DNA]</scope>
    <source>
        <strain evidence="2">CBS 7786</strain>
    </source>
</reference>
<keyword evidence="2" id="KW-1185">Reference proteome</keyword>
<comment type="caution">
    <text evidence="1">The sequence shown here is derived from an EMBL/GenBank/DDBJ whole genome shotgun (WGS) entry which is preliminary data.</text>
</comment>
<dbReference type="EMBL" id="MU971389">
    <property type="protein sequence ID" value="KAK9236372.1"/>
    <property type="molecule type" value="Genomic_DNA"/>
</dbReference>
<accession>A0ACC3SXM7</accession>
<dbReference type="Proteomes" id="UP001433508">
    <property type="component" value="Unassembled WGS sequence"/>
</dbReference>
<gene>
    <name evidence="1" type="ORF">V1525DRAFT_407120</name>
</gene>
<sequence length="258" mass="29693">MSQLTELVKDIAEKEGGEYKITCKEFEVVEELLENRRAKYSYNSFNGIFRFVMPTFIHASCNRWITEWVQGMVTSGDIEQAGVEVLIHATLTNFKEDYNRSAKDPDAGIYPRGRKWPTMALEAGYSESYDALVDDMNLLLQGTQGRIGLVIVVKIEPLAQGETDIYDGFVQVYEYDQKLNRSVTRGRRKRLYPPPSSRSQQCLNFTWTQLLRNKIGEHISDSEQTPPLYLEDLRAILDENIARHLAFKYGESDDSERD</sequence>
<protein>
    <submittedName>
        <fullName evidence="1">Uncharacterized protein</fullName>
    </submittedName>
</protein>
<evidence type="ECO:0000313" key="2">
    <source>
        <dbReference type="Proteomes" id="UP001433508"/>
    </source>
</evidence>
<proteinExistence type="predicted"/>
<organism evidence="1 2">
    <name type="scientific">Lipomyces kononenkoae</name>
    <name type="common">Yeast</name>
    <dbReference type="NCBI Taxonomy" id="34357"/>
    <lineage>
        <taxon>Eukaryota</taxon>
        <taxon>Fungi</taxon>
        <taxon>Dikarya</taxon>
        <taxon>Ascomycota</taxon>
        <taxon>Saccharomycotina</taxon>
        <taxon>Lipomycetes</taxon>
        <taxon>Lipomycetales</taxon>
        <taxon>Lipomycetaceae</taxon>
        <taxon>Lipomyces</taxon>
    </lineage>
</organism>
<name>A0ACC3SXM7_LIPKO</name>
<evidence type="ECO:0000313" key="1">
    <source>
        <dbReference type="EMBL" id="KAK9236372.1"/>
    </source>
</evidence>